<dbReference type="InterPro" id="IPR008930">
    <property type="entry name" value="Terpenoid_cyclase/PrenylTrfase"/>
</dbReference>
<dbReference type="EMBL" id="VJZN01000022">
    <property type="protein sequence ID" value="TRX04903.1"/>
    <property type="molecule type" value="Genomic_DNA"/>
</dbReference>
<protein>
    <recommendedName>
        <fullName evidence="5">Squalene cyclase C-terminal domain-containing protein</fullName>
    </recommendedName>
</protein>
<comment type="caution">
    <text evidence="2">The sequence shown here is derived from an EMBL/GenBank/DDBJ whole genome shotgun (WGS) entry which is preliminary data.</text>
</comment>
<dbReference type="SUPFAM" id="SSF48239">
    <property type="entry name" value="Terpenoid cyclases/Protein prenyltransferases"/>
    <property type="match status" value="1"/>
</dbReference>
<sequence>MKLLEIFEMKQKISSYVQNLSISTTFKIIILDKGFIDNNPSYYLEYPSLFAKTFSILDKNLELLNIAGYLYYQATIFTDFLIDEKDISKFPVITICQEESIKILTSIFGLQNDFWKLWNSRRNEYLEATYLEKSFLERQSITIDEYETLADKKAAFGKVAIDCLFSIDNENESLHKQLLLSHKYFSVAFQLNDDIQDLKTDMKKGQFNWAIYLLKKQGLENYDPEVLEKYLYIRGVAKQMYELGISYCDKALQLVENTNVPEWKKVLEDTKKTFYTAINEIDNYLEILMAEINLSNQKITRNTPTNSIYSAIAFIKSKQNKNGSWREYINQGGISTTWATAFIVSKISENQILKKSFENETSIALLFLEKNTLSTLWSYNTTWIEDADSTNFALLCYFLNDKKIEPQIIEKWLQFQNFKGGFSTYYNKNKLLKALDDTNINNVDGWIHTHNCVSAVSFYFLAKYNQNDLAFIKLKDYFDENFEENLNSYWWTSPIYTLYYLAKTYNFLGEKQKLICIINQIKIQQKENGSFGDKYGENLFFTGMALEILLIDNEMGSLEIEKTIEYLLRNQYDDGSWENSNALQVPNSRNIEPENLCFPLSSFGMNVRAKEFNRLFTTSSVLQAISKYEQKYSTATF</sequence>
<dbReference type="SUPFAM" id="SSF48576">
    <property type="entry name" value="Terpenoid synthases"/>
    <property type="match status" value="1"/>
</dbReference>
<dbReference type="AlphaFoldDB" id="A0A553BN85"/>
<dbReference type="RefSeq" id="WP_143388187.1">
    <property type="nucleotide sequence ID" value="NZ_VJZL01000013.1"/>
</dbReference>
<reference evidence="3 4" key="1">
    <citation type="submission" date="2019-07" db="EMBL/GenBank/DDBJ databases">
        <title>Novel species of Flavobacterium.</title>
        <authorList>
            <person name="Liu Q."/>
            <person name="Xin Y.-H."/>
        </authorList>
    </citation>
    <scope>NUCLEOTIDE SEQUENCE [LARGE SCALE GENOMIC DNA]</scope>
    <source>
        <strain evidence="1 3">GSP39</strain>
        <strain evidence="2 4">GSR22</strain>
    </source>
</reference>
<dbReference type="InterPro" id="IPR008949">
    <property type="entry name" value="Isoprenoid_synthase_dom_sf"/>
</dbReference>
<evidence type="ECO:0000313" key="4">
    <source>
        <dbReference type="Proteomes" id="UP000318669"/>
    </source>
</evidence>
<evidence type="ECO:0000313" key="2">
    <source>
        <dbReference type="EMBL" id="TRX09681.1"/>
    </source>
</evidence>
<dbReference type="Proteomes" id="UP000318669">
    <property type="component" value="Unassembled WGS sequence"/>
</dbReference>
<dbReference type="OrthoDB" id="4673451at2"/>
<organism evidence="2 4">
    <name type="scientific">Flavobacterium gawalongense</name>
    <dbReference type="NCBI Taxonomy" id="2594432"/>
    <lineage>
        <taxon>Bacteria</taxon>
        <taxon>Pseudomonadati</taxon>
        <taxon>Bacteroidota</taxon>
        <taxon>Flavobacteriia</taxon>
        <taxon>Flavobacteriales</taxon>
        <taxon>Flavobacteriaceae</taxon>
        <taxon>Flavobacterium</taxon>
    </lineage>
</organism>
<evidence type="ECO:0008006" key="5">
    <source>
        <dbReference type="Google" id="ProtNLM"/>
    </source>
</evidence>
<gene>
    <name evidence="2" type="ORF">FNW11_09260</name>
    <name evidence="1" type="ORF">FNW12_12655</name>
</gene>
<dbReference type="CDD" id="cd00385">
    <property type="entry name" value="Isoprenoid_Biosyn_C1"/>
    <property type="match status" value="1"/>
</dbReference>
<dbReference type="EMBL" id="VJZL01000013">
    <property type="protein sequence ID" value="TRX09681.1"/>
    <property type="molecule type" value="Genomic_DNA"/>
</dbReference>
<evidence type="ECO:0000313" key="3">
    <source>
        <dbReference type="Proteomes" id="UP000318528"/>
    </source>
</evidence>
<name>A0A553BN85_9FLAO</name>
<keyword evidence="3" id="KW-1185">Reference proteome</keyword>
<evidence type="ECO:0000313" key="1">
    <source>
        <dbReference type="EMBL" id="TRX04903.1"/>
    </source>
</evidence>
<dbReference type="Gene3D" id="1.50.10.20">
    <property type="match status" value="1"/>
</dbReference>
<proteinExistence type="predicted"/>
<accession>A0A553BN85</accession>
<dbReference type="Gene3D" id="1.10.600.10">
    <property type="entry name" value="Farnesyl Diphosphate Synthase"/>
    <property type="match status" value="1"/>
</dbReference>
<dbReference type="Proteomes" id="UP000318528">
    <property type="component" value="Unassembled WGS sequence"/>
</dbReference>